<organism evidence="2 3">
    <name type="scientific">Fusarium falciforme</name>
    <dbReference type="NCBI Taxonomy" id="195108"/>
    <lineage>
        <taxon>Eukaryota</taxon>
        <taxon>Fungi</taxon>
        <taxon>Dikarya</taxon>
        <taxon>Ascomycota</taxon>
        <taxon>Pezizomycotina</taxon>
        <taxon>Sordariomycetes</taxon>
        <taxon>Hypocreomycetidae</taxon>
        <taxon>Hypocreales</taxon>
        <taxon>Nectriaceae</taxon>
        <taxon>Fusarium</taxon>
        <taxon>Fusarium solani species complex</taxon>
    </lineage>
</organism>
<feature type="compositionally biased region" description="Acidic residues" evidence="1">
    <location>
        <begin position="30"/>
        <end position="65"/>
    </location>
</feature>
<reference evidence="2" key="1">
    <citation type="submission" date="2022-09" db="EMBL/GenBank/DDBJ databases">
        <title>Fusarium specimens isolated from Avocado Roots.</title>
        <authorList>
            <person name="Stajich J."/>
            <person name="Roper C."/>
            <person name="Heimlech-Rivalta G."/>
        </authorList>
    </citation>
    <scope>NUCLEOTIDE SEQUENCE</scope>
    <source>
        <strain evidence="2">A02</strain>
    </source>
</reference>
<feature type="region of interest" description="Disordered" evidence="1">
    <location>
        <begin position="1"/>
        <end position="74"/>
    </location>
</feature>
<keyword evidence="3" id="KW-1185">Reference proteome</keyword>
<gene>
    <name evidence="2" type="ORF">NW755_008908</name>
</gene>
<sequence length="74" mass="8098">MTTTPSPATGNKKISALEHYEELSVKDPDDSNDEDSDEEDSEDDGDDDDDEGDEDEGDSSDEDDGGDKKTQLRK</sequence>
<protein>
    <submittedName>
        <fullName evidence="2">Uncharacterized protein</fullName>
    </submittedName>
</protein>
<proteinExistence type="predicted"/>
<comment type="caution">
    <text evidence="2">The sequence shown here is derived from an EMBL/GenBank/DDBJ whole genome shotgun (WGS) entry which is preliminary data.</text>
</comment>
<dbReference type="EMBL" id="JAOQAV010000025">
    <property type="protein sequence ID" value="KAJ4184995.1"/>
    <property type="molecule type" value="Genomic_DNA"/>
</dbReference>
<evidence type="ECO:0000313" key="3">
    <source>
        <dbReference type="Proteomes" id="UP001152087"/>
    </source>
</evidence>
<dbReference type="Proteomes" id="UP001152087">
    <property type="component" value="Unassembled WGS sequence"/>
</dbReference>
<evidence type="ECO:0000313" key="2">
    <source>
        <dbReference type="EMBL" id="KAJ4184995.1"/>
    </source>
</evidence>
<evidence type="ECO:0000256" key="1">
    <source>
        <dbReference type="SAM" id="MobiDB-lite"/>
    </source>
</evidence>
<dbReference type="AlphaFoldDB" id="A0A9W8R345"/>
<name>A0A9W8R345_9HYPO</name>
<feature type="compositionally biased region" description="Basic and acidic residues" evidence="1">
    <location>
        <begin position="15"/>
        <end position="29"/>
    </location>
</feature>
<accession>A0A9W8R345</accession>